<feature type="compositionally biased region" description="Low complexity" evidence="1">
    <location>
        <begin position="316"/>
        <end position="327"/>
    </location>
</feature>
<feature type="region of interest" description="Disordered" evidence="1">
    <location>
        <begin position="264"/>
        <end position="407"/>
    </location>
</feature>
<feature type="compositionally biased region" description="Polar residues" evidence="1">
    <location>
        <begin position="357"/>
        <end position="369"/>
    </location>
</feature>
<feature type="compositionally biased region" description="Polar residues" evidence="1">
    <location>
        <begin position="264"/>
        <end position="285"/>
    </location>
</feature>
<evidence type="ECO:0000313" key="2">
    <source>
        <dbReference type="Ensembl" id="ENSCINP00000035722.1"/>
    </source>
</evidence>
<feature type="compositionally biased region" description="Low complexity" evidence="1">
    <location>
        <begin position="286"/>
        <end position="295"/>
    </location>
</feature>
<keyword evidence="3" id="KW-1185">Reference proteome</keyword>
<dbReference type="EMBL" id="EAAA01000674">
    <property type="status" value="NOT_ANNOTATED_CDS"/>
    <property type="molecule type" value="Genomic_DNA"/>
</dbReference>
<feature type="compositionally biased region" description="Low complexity" evidence="1">
    <location>
        <begin position="41"/>
        <end position="52"/>
    </location>
</feature>
<feature type="compositionally biased region" description="Polar residues" evidence="1">
    <location>
        <begin position="93"/>
        <end position="114"/>
    </location>
</feature>
<reference evidence="2" key="3">
    <citation type="submission" date="2025-08" db="UniProtKB">
        <authorList>
            <consortium name="Ensembl"/>
        </authorList>
    </citation>
    <scope>IDENTIFICATION</scope>
</reference>
<dbReference type="InParanoid" id="H2Y1D8"/>
<reference evidence="2" key="2">
    <citation type="journal article" date="2008" name="Genome Biol.">
        <title>Improved genome assembly and evidence-based global gene model set for the chordate Ciona intestinalis: new insight into intron and operon populations.</title>
        <authorList>
            <person name="Satou Y."/>
            <person name="Mineta K."/>
            <person name="Ogasawara M."/>
            <person name="Sasakura Y."/>
            <person name="Shoguchi E."/>
            <person name="Ueno K."/>
            <person name="Yamada L."/>
            <person name="Matsumoto J."/>
            <person name="Wasserscheid J."/>
            <person name="Dewar K."/>
            <person name="Wiley G.B."/>
            <person name="Macmil S.L."/>
            <person name="Roe B.A."/>
            <person name="Zeller R.W."/>
            <person name="Hastings K.E."/>
            <person name="Lemaire P."/>
            <person name="Lindquist E."/>
            <person name="Endo T."/>
            <person name="Hotta K."/>
            <person name="Inaba K."/>
        </authorList>
    </citation>
    <scope>NUCLEOTIDE SEQUENCE [LARGE SCALE GENOMIC DNA]</scope>
    <source>
        <strain evidence="2">wild type</strain>
    </source>
</reference>
<organism evidence="2 3">
    <name type="scientific">Ciona intestinalis</name>
    <name type="common">Transparent sea squirt</name>
    <name type="synonym">Ascidia intestinalis</name>
    <dbReference type="NCBI Taxonomy" id="7719"/>
    <lineage>
        <taxon>Eukaryota</taxon>
        <taxon>Metazoa</taxon>
        <taxon>Chordata</taxon>
        <taxon>Tunicata</taxon>
        <taxon>Ascidiacea</taxon>
        <taxon>Phlebobranchia</taxon>
        <taxon>Cionidae</taxon>
        <taxon>Ciona</taxon>
    </lineage>
</organism>
<proteinExistence type="predicted"/>
<feature type="region of interest" description="Disordered" evidence="1">
    <location>
        <begin position="86"/>
        <end position="149"/>
    </location>
</feature>
<dbReference type="Proteomes" id="UP000008144">
    <property type="component" value="Chromosome 11"/>
</dbReference>
<protein>
    <submittedName>
        <fullName evidence="2">Uncharacterized protein</fullName>
    </submittedName>
</protein>
<feature type="region of interest" description="Disordered" evidence="1">
    <location>
        <begin position="212"/>
        <end position="235"/>
    </location>
</feature>
<dbReference type="Ensembl" id="ENSCINT00000031655.1">
    <property type="protein sequence ID" value="ENSCINP00000035722.1"/>
    <property type="gene ID" value="ENSCING00000024931.1"/>
</dbReference>
<feature type="region of interest" description="Disordered" evidence="1">
    <location>
        <begin position="37"/>
        <end position="58"/>
    </location>
</feature>
<dbReference type="AlphaFoldDB" id="H2Y1D8"/>
<evidence type="ECO:0000256" key="1">
    <source>
        <dbReference type="SAM" id="MobiDB-lite"/>
    </source>
</evidence>
<reference evidence="3" key="1">
    <citation type="journal article" date="2002" name="Science">
        <title>The draft genome of Ciona intestinalis: insights into chordate and vertebrate origins.</title>
        <authorList>
            <person name="Dehal P."/>
            <person name="Satou Y."/>
            <person name="Campbell R.K."/>
            <person name="Chapman J."/>
            <person name="Degnan B."/>
            <person name="De Tomaso A."/>
            <person name="Davidson B."/>
            <person name="Di Gregorio A."/>
            <person name="Gelpke M."/>
            <person name="Goodstein D.M."/>
            <person name="Harafuji N."/>
            <person name="Hastings K.E."/>
            <person name="Ho I."/>
            <person name="Hotta K."/>
            <person name="Huang W."/>
            <person name="Kawashima T."/>
            <person name="Lemaire P."/>
            <person name="Martinez D."/>
            <person name="Meinertzhagen I.A."/>
            <person name="Necula S."/>
            <person name="Nonaka M."/>
            <person name="Putnam N."/>
            <person name="Rash S."/>
            <person name="Saiga H."/>
            <person name="Satake M."/>
            <person name="Terry A."/>
            <person name="Yamada L."/>
            <person name="Wang H.G."/>
            <person name="Awazu S."/>
            <person name="Azumi K."/>
            <person name="Boore J."/>
            <person name="Branno M."/>
            <person name="Chin-Bow S."/>
            <person name="DeSantis R."/>
            <person name="Doyle S."/>
            <person name="Francino P."/>
            <person name="Keys D.N."/>
            <person name="Haga S."/>
            <person name="Hayashi H."/>
            <person name="Hino K."/>
            <person name="Imai K.S."/>
            <person name="Inaba K."/>
            <person name="Kano S."/>
            <person name="Kobayashi K."/>
            <person name="Kobayashi M."/>
            <person name="Lee B.I."/>
            <person name="Makabe K.W."/>
            <person name="Manohar C."/>
            <person name="Matassi G."/>
            <person name="Medina M."/>
            <person name="Mochizuki Y."/>
            <person name="Mount S."/>
            <person name="Morishita T."/>
            <person name="Miura S."/>
            <person name="Nakayama A."/>
            <person name="Nishizaka S."/>
            <person name="Nomoto H."/>
            <person name="Ohta F."/>
            <person name="Oishi K."/>
            <person name="Rigoutsos I."/>
            <person name="Sano M."/>
            <person name="Sasaki A."/>
            <person name="Sasakura Y."/>
            <person name="Shoguchi E."/>
            <person name="Shin-i T."/>
            <person name="Spagnuolo A."/>
            <person name="Stainier D."/>
            <person name="Suzuki M.M."/>
            <person name="Tassy O."/>
            <person name="Takatori N."/>
            <person name="Tokuoka M."/>
            <person name="Yagi K."/>
            <person name="Yoshizaki F."/>
            <person name="Wada S."/>
            <person name="Zhang C."/>
            <person name="Hyatt P.D."/>
            <person name="Larimer F."/>
            <person name="Detter C."/>
            <person name="Doggett N."/>
            <person name="Glavina T."/>
            <person name="Hawkins T."/>
            <person name="Richardson P."/>
            <person name="Lucas S."/>
            <person name="Kohara Y."/>
            <person name="Levine M."/>
            <person name="Satoh N."/>
            <person name="Rokhsar D.S."/>
        </authorList>
    </citation>
    <scope>NUCLEOTIDE SEQUENCE [LARGE SCALE GENOMIC DNA]</scope>
</reference>
<name>H2Y1D8_CIOIN</name>
<accession>H2Y1D8</accession>
<feature type="region of interest" description="Disordered" evidence="1">
    <location>
        <begin position="430"/>
        <end position="489"/>
    </location>
</feature>
<dbReference type="HOGENOM" id="CLU_558462_0_0_1"/>
<feature type="compositionally biased region" description="Polar residues" evidence="1">
    <location>
        <begin position="480"/>
        <end position="489"/>
    </location>
</feature>
<sequence>MNAMSHVQGSSMGPNEMFSSEICDLESFIDSYVGPDIKRTGSSNSGSHGNWSRTHSYDESPIGSYSNNQLGDIVTSQSTGAEVWGKKSGGVPWSNQSAGSQVRFPQNDWTSHRPSVQERGGYPSPQPDPYAELQPQWQNMAPPTSGYSQQSYQQYQNYRPQASDMNQMQPPQYGYEPQFYQDQHFMNQQQDPNEIQAIVSDLIRQNNINRPKQGLPAWVDTSRPPPPLPQPTHHMEPRMQQEPQLYYAQNFQDQEEILHSMTFERSGQNPPRQQPTEFQMRQPSDNNGVYNVNRGNGLGNMQPAVNEPHSSDLVKTGKQTTQNKQNNEQIENMAESKKSETKSGLVRRLSDKYPNSKLRSSTGSESNDTSMEKSPLKPLGPPAQTQGVNFNRRQQRNHRRAPSNEVFESEYDEGWKTQNIQVHINNKLPGRHVIYSQPQNRRRSSAADEDKDWRRKSGDSPDKVVHNVKPPHEGRIEQGPESQQDRTNQ</sequence>
<evidence type="ECO:0000313" key="3">
    <source>
        <dbReference type="Proteomes" id="UP000008144"/>
    </source>
</evidence>
<feature type="compositionally biased region" description="Basic and acidic residues" evidence="1">
    <location>
        <begin position="445"/>
        <end position="478"/>
    </location>
</feature>
<reference evidence="2" key="4">
    <citation type="submission" date="2025-09" db="UniProtKB">
        <authorList>
            <consortium name="Ensembl"/>
        </authorList>
    </citation>
    <scope>IDENTIFICATION</scope>
</reference>